<evidence type="ECO:0000259" key="5">
    <source>
        <dbReference type="PROSITE" id="PS50931"/>
    </source>
</evidence>
<dbReference type="PRINTS" id="PR00039">
    <property type="entry name" value="HTHLYSR"/>
</dbReference>
<dbReference type="EMBL" id="NFLJ01000002">
    <property type="protein sequence ID" value="OUQ36416.1"/>
    <property type="molecule type" value="Genomic_DNA"/>
</dbReference>
<evidence type="ECO:0000256" key="2">
    <source>
        <dbReference type="ARBA" id="ARBA00023015"/>
    </source>
</evidence>
<name>A0A1Y4T2L3_9FIRM</name>
<organism evidence="6 7">
    <name type="scientific">Massilimicrobiota timonensis</name>
    <dbReference type="NCBI Taxonomy" id="1776392"/>
    <lineage>
        <taxon>Bacteria</taxon>
        <taxon>Bacillati</taxon>
        <taxon>Bacillota</taxon>
        <taxon>Erysipelotrichia</taxon>
        <taxon>Erysipelotrichales</taxon>
        <taxon>Erysipelotrichaceae</taxon>
        <taxon>Massilimicrobiota</taxon>
    </lineage>
</organism>
<gene>
    <name evidence="6" type="ORF">B5E75_01070</name>
</gene>
<dbReference type="SUPFAM" id="SSF46785">
    <property type="entry name" value="Winged helix' DNA-binding domain"/>
    <property type="match status" value="1"/>
</dbReference>
<protein>
    <submittedName>
        <fullName evidence="6">Transcriptional regulator</fullName>
    </submittedName>
</protein>
<evidence type="ECO:0000256" key="4">
    <source>
        <dbReference type="ARBA" id="ARBA00023163"/>
    </source>
</evidence>
<dbReference type="InterPro" id="IPR005119">
    <property type="entry name" value="LysR_subst-bd"/>
</dbReference>
<accession>A0A1Y4T2L3</accession>
<dbReference type="Gene3D" id="3.40.190.290">
    <property type="match status" value="1"/>
</dbReference>
<comment type="similarity">
    <text evidence="1">Belongs to the LysR transcriptional regulatory family.</text>
</comment>
<dbReference type="GO" id="GO:0003700">
    <property type="term" value="F:DNA-binding transcription factor activity"/>
    <property type="evidence" value="ECO:0007669"/>
    <property type="project" value="InterPro"/>
</dbReference>
<dbReference type="PANTHER" id="PTHR30126">
    <property type="entry name" value="HTH-TYPE TRANSCRIPTIONAL REGULATOR"/>
    <property type="match status" value="1"/>
</dbReference>
<dbReference type="InterPro" id="IPR036388">
    <property type="entry name" value="WH-like_DNA-bd_sf"/>
</dbReference>
<evidence type="ECO:0000313" key="6">
    <source>
        <dbReference type="EMBL" id="OUQ36416.1"/>
    </source>
</evidence>
<dbReference type="Proteomes" id="UP000195305">
    <property type="component" value="Unassembled WGS sequence"/>
</dbReference>
<evidence type="ECO:0000313" key="7">
    <source>
        <dbReference type="Proteomes" id="UP000195305"/>
    </source>
</evidence>
<dbReference type="Pfam" id="PF00126">
    <property type="entry name" value="HTH_1"/>
    <property type="match status" value="1"/>
</dbReference>
<dbReference type="InterPro" id="IPR000847">
    <property type="entry name" value="LysR_HTH_N"/>
</dbReference>
<keyword evidence="2" id="KW-0805">Transcription regulation</keyword>
<dbReference type="OrthoDB" id="9778774at2"/>
<dbReference type="SUPFAM" id="SSF53850">
    <property type="entry name" value="Periplasmic binding protein-like II"/>
    <property type="match status" value="1"/>
</dbReference>
<dbReference type="Gene3D" id="1.10.10.10">
    <property type="entry name" value="Winged helix-like DNA-binding domain superfamily/Winged helix DNA-binding domain"/>
    <property type="match status" value="1"/>
</dbReference>
<dbReference type="GO" id="GO:0000976">
    <property type="term" value="F:transcription cis-regulatory region binding"/>
    <property type="evidence" value="ECO:0007669"/>
    <property type="project" value="TreeGrafter"/>
</dbReference>
<dbReference type="RefSeq" id="WP_087356970.1">
    <property type="nucleotide sequence ID" value="NZ_AP031415.1"/>
</dbReference>
<evidence type="ECO:0000256" key="3">
    <source>
        <dbReference type="ARBA" id="ARBA00023125"/>
    </source>
</evidence>
<feature type="domain" description="HTH lysR-type" evidence="5">
    <location>
        <begin position="3"/>
        <end position="60"/>
    </location>
</feature>
<keyword evidence="3" id="KW-0238">DNA-binding</keyword>
<comment type="caution">
    <text evidence="6">The sequence shown here is derived from an EMBL/GenBank/DDBJ whole genome shotgun (WGS) entry which is preliminary data.</text>
</comment>
<dbReference type="CDD" id="cd05466">
    <property type="entry name" value="PBP2_LTTR_substrate"/>
    <property type="match status" value="1"/>
</dbReference>
<dbReference type="Pfam" id="PF03466">
    <property type="entry name" value="LysR_substrate"/>
    <property type="match status" value="1"/>
</dbReference>
<dbReference type="AlphaFoldDB" id="A0A1Y4T2L3"/>
<dbReference type="PROSITE" id="PS50931">
    <property type="entry name" value="HTH_LYSR"/>
    <property type="match status" value="1"/>
</dbReference>
<dbReference type="FunFam" id="1.10.10.10:FF:000001">
    <property type="entry name" value="LysR family transcriptional regulator"/>
    <property type="match status" value="1"/>
</dbReference>
<sequence length="288" mass="32720">MTIKLEQYKIFNEAASTQSFSLAARNLFISQSAVSQAIHLLEKELQTQLFIRQSKGVILTKEGQMLHQKIAQALSLITSAENQLAHFHKLSVGELLIGAGDTLSENYLMPYLVKFHQQYPQVKIKMVNRTSLEIIDLLKNGDIDLGFVNMPLHDEAITIQECLQIHDIFVSQMPDSHIYSLSELSHETLVMLEKNTNSRQYVDDHFALHGHLLHPDIELGSHNLLLEAVKNGLGKACVIKEFSTQELKNHEIYEIQLDQPLIKRSIGYAWLSRKTLTPAAIQFIELLK</sequence>
<proteinExistence type="inferred from homology"/>
<reference evidence="6 7" key="1">
    <citation type="journal article" date="2018" name="BMC Genomics">
        <title>Whole genome sequencing and function prediction of 133 gut anaerobes isolated from chicken caecum in pure cultures.</title>
        <authorList>
            <person name="Medvecky M."/>
            <person name="Cejkova D."/>
            <person name="Polansky O."/>
            <person name="Karasova D."/>
            <person name="Kubasova T."/>
            <person name="Cizek A."/>
            <person name="Rychlik I."/>
        </authorList>
    </citation>
    <scope>NUCLEOTIDE SEQUENCE [LARGE SCALE GENOMIC DNA]</scope>
    <source>
        <strain evidence="6 7">An13</strain>
    </source>
</reference>
<keyword evidence="4" id="KW-0804">Transcription</keyword>
<evidence type="ECO:0000256" key="1">
    <source>
        <dbReference type="ARBA" id="ARBA00009437"/>
    </source>
</evidence>
<keyword evidence="7" id="KW-1185">Reference proteome</keyword>
<dbReference type="PANTHER" id="PTHR30126:SF64">
    <property type="entry name" value="HTH-TYPE TRANSCRIPTIONAL REGULATOR CITR"/>
    <property type="match status" value="1"/>
</dbReference>
<dbReference type="InterPro" id="IPR036390">
    <property type="entry name" value="WH_DNA-bd_sf"/>
</dbReference>